<sequence length="513" mass="56404">MLINADCRCGAYFEIDSKLRGAAVQCGRCGNRFGVGAGENSLPEYGRQGVFGPALGLLCTLIAFVVAYFVILNLVTPRFGDDTARTSAAATPEVESKSRDSEAVVDRDPTPSPVSESTTVIGQEAPDGQKQLETDTDLFVGMEVLLQQGFERSAATICGFNSDGTVVILFEDGDVETSRVLTADVVVPEAEFDQQIRLRMQKELIDRLLALFRDRSRLKRDAAMALASMPFVQSASKSVGTTLLLGDDSLHYKEVQSALRKWLTAEHTWQLTCKLEDERLDRHVRELFLRRLVENGQPQPVLRYLNGSDGSVLRPYIQSGGIPTEMALTQSLYDLQQGSASREAALESLQRCDVTGDAREQVLHSVIPYASSNTPSGAKARSVISSIGILGKDVALLIEEADSATAEPWLCELFAETPTPKAIDYLLEKFWTGRPAPKKALIKIGPAAEPYAWPLLESDDYDKQFNACRLLEDVGTSKSVSLLKRSAKERPVLQSRVNRVLEAIAKRESERRQ</sequence>
<dbReference type="EMBL" id="JASZZN010000020">
    <property type="protein sequence ID" value="MDM4018238.1"/>
    <property type="molecule type" value="Genomic_DNA"/>
</dbReference>
<proteinExistence type="predicted"/>
<evidence type="ECO:0000313" key="4">
    <source>
        <dbReference type="Proteomes" id="UP001239462"/>
    </source>
</evidence>
<keyword evidence="2" id="KW-0472">Membrane</keyword>
<evidence type="ECO:0008006" key="5">
    <source>
        <dbReference type="Google" id="ProtNLM"/>
    </source>
</evidence>
<organism evidence="3 4">
    <name type="scientific">Roseiconus lacunae</name>
    <dbReference type="NCBI Taxonomy" id="2605694"/>
    <lineage>
        <taxon>Bacteria</taxon>
        <taxon>Pseudomonadati</taxon>
        <taxon>Planctomycetota</taxon>
        <taxon>Planctomycetia</taxon>
        <taxon>Pirellulales</taxon>
        <taxon>Pirellulaceae</taxon>
        <taxon>Roseiconus</taxon>
    </lineage>
</organism>
<keyword evidence="4" id="KW-1185">Reference proteome</keyword>
<gene>
    <name evidence="3" type="ORF">QTN89_22500</name>
</gene>
<keyword evidence="2" id="KW-1133">Transmembrane helix</keyword>
<feature type="compositionally biased region" description="Basic and acidic residues" evidence="1">
    <location>
        <begin position="94"/>
        <end position="109"/>
    </location>
</feature>
<accession>A0ABT7PP10</accession>
<keyword evidence="2" id="KW-0812">Transmembrane</keyword>
<comment type="caution">
    <text evidence="3">The sequence shown here is derived from an EMBL/GenBank/DDBJ whole genome shotgun (WGS) entry which is preliminary data.</text>
</comment>
<reference evidence="3 4" key="1">
    <citation type="submission" date="2023-06" db="EMBL/GenBank/DDBJ databases">
        <title>Roseiconus lacunae JC819 isolated from Gulf of Mannar region, Tamil Nadu.</title>
        <authorList>
            <person name="Pk S."/>
            <person name="Ch S."/>
            <person name="Ch V.R."/>
        </authorList>
    </citation>
    <scope>NUCLEOTIDE SEQUENCE [LARGE SCALE GENOMIC DNA]</scope>
    <source>
        <strain evidence="3 4">JC819</strain>
    </source>
</reference>
<evidence type="ECO:0000313" key="3">
    <source>
        <dbReference type="EMBL" id="MDM4018238.1"/>
    </source>
</evidence>
<feature type="transmembrane region" description="Helical" evidence="2">
    <location>
        <begin position="50"/>
        <end position="75"/>
    </location>
</feature>
<protein>
    <recommendedName>
        <fullName evidence="5">HEAT repeat domain-containing protein</fullName>
    </recommendedName>
</protein>
<dbReference type="Proteomes" id="UP001239462">
    <property type="component" value="Unassembled WGS sequence"/>
</dbReference>
<name>A0ABT7PP10_9BACT</name>
<feature type="region of interest" description="Disordered" evidence="1">
    <location>
        <begin position="85"/>
        <end position="128"/>
    </location>
</feature>
<evidence type="ECO:0000256" key="2">
    <source>
        <dbReference type="SAM" id="Phobius"/>
    </source>
</evidence>
<evidence type="ECO:0000256" key="1">
    <source>
        <dbReference type="SAM" id="MobiDB-lite"/>
    </source>
</evidence>
<dbReference type="RefSeq" id="WP_289165971.1">
    <property type="nucleotide sequence ID" value="NZ_JASZZN010000020.1"/>
</dbReference>